<comment type="similarity">
    <text evidence="6 7">Belongs to the PI3/PI4-kinase family.</text>
</comment>
<dbReference type="InterPro" id="IPR001263">
    <property type="entry name" value="PI3K_accessory_dom"/>
</dbReference>
<feature type="domain" description="PI3K/PI4K catalytic" evidence="9">
    <location>
        <begin position="444"/>
        <end position="723"/>
    </location>
</feature>
<dbReference type="SMART" id="SM00146">
    <property type="entry name" value="PI3Kc"/>
    <property type="match status" value="1"/>
</dbReference>
<dbReference type="PROSITE" id="PS00916">
    <property type="entry name" value="PI3_4_KINASE_2"/>
    <property type="match status" value="1"/>
</dbReference>
<feature type="compositionally biased region" description="Polar residues" evidence="8">
    <location>
        <begin position="1"/>
        <end position="23"/>
    </location>
</feature>
<dbReference type="SUPFAM" id="SSF49562">
    <property type="entry name" value="C2 domain (Calcium/lipid-binding domain, CaLB)"/>
    <property type="match status" value="1"/>
</dbReference>
<dbReference type="PANTHER" id="PTHR10048">
    <property type="entry name" value="PHOSPHATIDYLINOSITOL KINASE"/>
    <property type="match status" value="1"/>
</dbReference>
<dbReference type="SUPFAM" id="SSF48371">
    <property type="entry name" value="ARM repeat"/>
    <property type="match status" value="1"/>
</dbReference>
<keyword evidence="2 6" id="KW-0808">Transferase</keyword>
<keyword evidence="4 6" id="KW-0418">Kinase</keyword>
<dbReference type="InterPro" id="IPR042236">
    <property type="entry name" value="PI3K_accessory_sf"/>
</dbReference>
<dbReference type="InterPro" id="IPR018936">
    <property type="entry name" value="PI3/4_kinase_CS"/>
</dbReference>
<dbReference type="Gene3D" id="1.10.1070.11">
    <property type="entry name" value="Phosphatidylinositol 3-/4-kinase, catalytic domain"/>
    <property type="match status" value="1"/>
</dbReference>
<feature type="domain" description="C2 PI3K-type" evidence="11">
    <location>
        <begin position="47"/>
        <end position="188"/>
    </location>
</feature>
<dbReference type="GO" id="GO:0016303">
    <property type="term" value="F:1-phosphatidylinositol-3-kinase activity"/>
    <property type="evidence" value="ECO:0007669"/>
    <property type="project" value="UniProtKB-EC"/>
</dbReference>
<evidence type="ECO:0000259" key="10">
    <source>
        <dbReference type="PROSITE" id="PS51545"/>
    </source>
</evidence>
<evidence type="ECO:0000259" key="9">
    <source>
        <dbReference type="PROSITE" id="PS50290"/>
    </source>
</evidence>
<dbReference type="EC" id="2.7.1.137" evidence="1"/>
<accession>A0A6B2KYU8</accession>
<dbReference type="InterPro" id="IPR035892">
    <property type="entry name" value="C2_domain_sf"/>
</dbReference>
<name>A0A6B2KYU8_9EUKA</name>
<dbReference type="PANTHER" id="PTHR10048:SF14">
    <property type="entry name" value="LD28067P"/>
    <property type="match status" value="1"/>
</dbReference>
<dbReference type="PROSITE" id="PS51547">
    <property type="entry name" value="C2_PI3K"/>
    <property type="match status" value="1"/>
</dbReference>
<dbReference type="GO" id="GO:0043491">
    <property type="term" value="P:phosphatidylinositol 3-kinase/protein kinase B signal transduction"/>
    <property type="evidence" value="ECO:0007669"/>
    <property type="project" value="TreeGrafter"/>
</dbReference>
<dbReference type="SMART" id="SM00145">
    <property type="entry name" value="PI3Ka"/>
    <property type="match status" value="1"/>
</dbReference>
<dbReference type="GO" id="GO:0035005">
    <property type="term" value="F:1-phosphatidylinositol-4-phosphate 3-kinase activity"/>
    <property type="evidence" value="ECO:0007669"/>
    <property type="project" value="TreeGrafter"/>
</dbReference>
<evidence type="ECO:0000256" key="5">
    <source>
        <dbReference type="ARBA" id="ARBA00022840"/>
    </source>
</evidence>
<dbReference type="Pfam" id="PF00792">
    <property type="entry name" value="PI3K_C2"/>
    <property type="match status" value="1"/>
</dbReference>
<dbReference type="EMBL" id="GIBP01000806">
    <property type="protein sequence ID" value="NDV29775.1"/>
    <property type="molecule type" value="Transcribed_RNA"/>
</dbReference>
<dbReference type="GO" id="GO:0005886">
    <property type="term" value="C:plasma membrane"/>
    <property type="evidence" value="ECO:0007669"/>
    <property type="project" value="TreeGrafter"/>
</dbReference>
<dbReference type="GO" id="GO:0016477">
    <property type="term" value="P:cell migration"/>
    <property type="evidence" value="ECO:0007669"/>
    <property type="project" value="TreeGrafter"/>
</dbReference>
<protein>
    <recommendedName>
        <fullName evidence="1">phosphatidylinositol 3-kinase</fullName>
        <ecNumber evidence="1">2.7.1.137</ecNumber>
    </recommendedName>
</protein>
<dbReference type="PROSITE" id="PS50290">
    <property type="entry name" value="PI3_4_KINASE_3"/>
    <property type="match status" value="1"/>
</dbReference>
<reference evidence="12" key="1">
    <citation type="journal article" date="2020" name="J. Eukaryot. Microbiol.">
        <title>De novo Sequencing, Assembly and Annotation of the Transcriptome for the Free-Living Testate Amoeba Arcella intermedia.</title>
        <authorList>
            <person name="Ribeiro G.M."/>
            <person name="Porfirio-Sousa A.L."/>
            <person name="Maurer-Alcala X.X."/>
            <person name="Katz L.A."/>
            <person name="Lahr D.J.G."/>
        </authorList>
    </citation>
    <scope>NUCLEOTIDE SEQUENCE</scope>
</reference>
<dbReference type="InterPro" id="IPR002420">
    <property type="entry name" value="PI3K-type_C2_dom"/>
</dbReference>
<sequence>MTLQLGTRSSLSLRPITPRSNAGNEAGTLQRGQSLYDSTNSIRKGLLGVKILEPSLPLDNIRLPDMWIEVNFYFGGVEIAPSLRTRKSMYPKWKQWLRSNTPLNTLPKETRIYITLYGTDPNGQAVSLGWTVWPLFNWNGYLPMGKFQEELRRGGKLNPLIATAAPPEENKMVINVKMPSSPLPVAFPEGIRQRVARNYPTDINQIREDDRALLEKVFENDPLTALNKDEKKLVWKFRRYCLENSPQNLPKVMLSVQWRKPECLKDAHDLIQQWPLLKPHESLELLESSFPDNLVRAFAIQCLEKATDQELVRYLPQLVQVLKYENYHLGPLSTFLVRRALDNVLIVGVNLFWHLYTELHNPEIRMRYSLMIEAFLAGIVDYRSNLLVQVKMVKFFEETSKFLQGQNLAIRRKLLISKMKNLVDDLPPVFSSPIDPTITLRGINVEKCKIMDSNAAPLWIEFLTKEDPDVEDIFPVLVKCGDDPRQDILTLEMFSIMDHLWRSEGMELGMTIYKVVATGPTSGMVEIVRNSTTTAKIQKEFSGAAGAFSKKPLKTWLENNNTDRNCLAEAIDNFTRSCAASCVATHVIGIGDRHNDNVMVTKTGHLFHIDFGHFLGNVLKFGTFNRDAAPFVLTPEFVFVMGDETGKDYMRFREISSKAYVIVRKFYRIFLILFHMMLSTGIPQLRSVEDIEYLRAVFNLDCNEEAAEEKWKMLIDESLRTKTTQINNFIHNIAHPS</sequence>
<dbReference type="AlphaFoldDB" id="A0A6B2KYU8"/>
<organism evidence="12">
    <name type="scientific">Arcella intermedia</name>
    <dbReference type="NCBI Taxonomy" id="1963864"/>
    <lineage>
        <taxon>Eukaryota</taxon>
        <taxon>Amoebozoa</taxon>
        <taxon>Tubulinea</taxon>
        <taxon>Elardia</taxon>
        <taxon>Arcellinida</taxon>
        <taxon>Sphaerothecina</taxon>
        <taxon>Arcellidae</taxon>
        <taxon>Arcella</taxon>
    </lineage>
</organism>
<evidence type="ECO:0000256" key="6">
    <source>
        <dbReference type="PIRNR" id="PIRNR000587"/>
    </source>
</evidence>
<dbReference type="GO" id="GO:0048015">
    <property type="term" value="P:phosphatidylinositol-mediated signaling"/>
    <property type="evidence" value="ECO:0007669"/>
    <property type="project" value="TreeGrafter"/>
</dbReference>
<dbReference type="InterPro" id="IPR008290">
    <property type="entry name" value="PI3K_Vps34"/>
</dbReference>
<dbReference type="Gene3D" id="3.30.1010.10">
    <property type="entry name" value="Phosphatidylinositol 3-kinase Catalytic Subunit, Chain A, domain 4"/>
    <property type="match status" value="1"/>
</dbReference>
<dbReference type="InterPro" id="IPR036940">
    <property type="entry name" value="PI3/4_kinase_cat_sf"/>
</dbReference>
<dbReference type="Pfam" id="PF00613">
    <property type="entry name" value="PI3Ka"/>
    <property type="match status" value="1"/>
</dbReference>
<dbReference type="Gene3D" id="1.25.40.70">
    <property type="entry name" value="Phosphatidylinositol 3-kinase, accessory domain (PIK)"/>
    <property type="match status" value="1"/>
</dbReference>
<keyword evidence="5 6" id="KW-0067">ATP-binding</keyword>
<dbReference type="InterPro" id="IPR016024">
    <property type="entry name" value="ARM-type_fold"/>
</dbReference>
<dbReference type="InterPro" id="IPR015433">
    <property type="entry name" value="PI3/4_kinase"/>
</dbReference>
<evidence type="ECO:0000256" key="2">
    <source>
        <dbReference type="ARBA" id="ARBA00022679"/>
    </source>
</evidence>
<evidence type="ECO:0000256" key="1">
    <source>
        <dbReference type="ARBA" id="ARBA00012073"/>
    </source>
</evidence>
<dbReference type="GO" id="GO:0005737">
    <property type="term" value="C:cytoplasm"/>
    <property type="evidence" value="ECO:0007669"/>
    <property type="project" value="TreeGrafter"/>
</dbReference>
<dbReference type="FunFam" id="1.10.1070.11:FF:000001">
    <property type="entry name" value="Phosphatidylinositol 4,5-bisphosphate 3-kinase catalytic subunit"/>
    <property type="match status" value="1"/>
</dbReference>
<evidence type="ECO:0000259" key="11">
    <source>
        <dbReference type="PROSITE" id="PS51547"/>
    </source>
</evidence>
<dbReference type="InterPro" id="IPR011009">
    <property type="entry name" value="Kinase-like_dom_sf"/>
</dbReference>
<dbReference type="SUPFAM" id="SSF56112">
    <property type="entry name" value="Protein kinase-like (PK-like)"/>
    <property type="match status" value="1"/>
</dbReference>
<dbReference type="CDD" id="cd00891">
    <property type="entry name" value="PI3Kc"/>
    <property type="match status" value="1"/>
</dbReference>
<dbReference type="PIRSF" id="PIRSF000587">
    <property type="entry name" value="PI3K_Vps34"/>
    <property type="match status" value="1"/>
</dbReference>
<dbReference type="GO" id="GO:0005524">
    <property type="term" value="F:ATP binding"/>
    <property type="evidence" value="ECO:0007669"/>
    <property type="project" value="UniProtKB-UniRule"/>
</dbReference>
<evidence type="ECO:0000313" key="12">
    <source>
        <dbReference type="EMBL" id="NDV29775.1"/>
    </source>
</evidence>
<dbReference type="Pfam" id="PF00454">
    <property type="entry name" value="PI3_PI4_kinase"/>
    <property type="match status" value="1"/>
</dbReference>
<dbReference type="InterPro" id="IPR035448">
    <property type="entry name" value="PI3Kc"/>
</dbReference>
<dbReference type="InterPro" id="IPR000403">
    <property type="entry name" value="PI3/4_kinase_cat_dom"/>
</dbReference>
<keyword evidence="3 6" id="KW-0547">Nucleotide-binding</keyword>
<dbReference type="GO" id="GO:0005942">
    <property type="term" value="C:phosphatidylinositol 3-kinase complex"/>
    <property type="evidence" value="ECO:0007669"/>
    <property type="project" value="TreeGrafter"/>
</dbReference>
<dbReference type="PROSITE" id="PS51545">
    <property type="entry name" value="PIK_HELICAL"/>
    <property type="match status" value="1"/>
</dbReference>
<proteinExistence type="inferred from homology"/>
<feature type="region of interest" description="Disordered" evidence="8">
    <location>
        <begin position="1"/>
        <end position="29"/>
    </location>
</feature>
<evidence type="ECO:0000256" key="7">
    <source>
        <dbReference type="PROSITE-ProRule" id="PRU00880"/>
    </source>
</evidence>
<evidence type="ECO:0000256" key="3">
    <source>
        <dbReference type="ARBA" id="ARBA00022741"/>
    </source>
</evidence>
<dbReference type="Gene3D" id="2.60.40.150">
    <property type="entry name" value="C2 domain"/>
    <property type="match status" value="1"/>
</dbReference>
<evidence type="ECO:0000256" key="4">
    <source>
        <dbReference type="ARBA" id="ARBA00022777"/>
    </source>
</evidence>
<feature type="domain" description="PIK helical" evidence="10">
    <location>
        <begin position="200"/>
        <end position="378"/>
    </location>
</feature>
<evidence type="ECO:0000256" key="8">
    <source>
        <dbReference type="SAM" id="MobiDB-lite"/>
    </source>
</evidence>